<dbReference type="EMBL" id="CP001843">
    <property type="protein sequence ID" value="AEF86840.1"/>
    <property type="molecule type" value="Genomic_DNA"/>
</dbReference>
<sequence>MLVLPPFFALALRTNVKNPGTHTPFNSNGRFGLPYPLSSGDYA</sequence>
<reference evidence="2" key="1">
    <citation type="submission" date="2009-12" db="EMBL/GenBank/DDBJ databases">
        <title>Complete sequence of Treponema primitia strain ZAS-2.</title>
        <authorList>
            <person name="Tetu S.G."/>
            <person name="Matson E."/>
            <person name="Ren Q."/>
            <person name="Seshadri R."/>
            <person name="Elbourne L."/>
            <person name="Hassan K.A."/>
            <person name="Durkin A."/>
            <person name="Radune D."/>
            <person name="Mohamoud Y."/>
            <person name="Shay R."/>
            <person name="Jin S."/>
            <person name="Zhang X."/>
            <person name="Lucey K."/>
            <person name="Ballor N.R."/>
            <person name="Ottesen E."/>
            <person name="Rosenthal R."/>
            <person name="Allen A."/>
            <person name="Leadbetter J.R."/>
            <person name="Paulsen I.T."/>
        </authorList>
    </citation>
    <scope>NUCLEOTIDE SEQUENCE [LARGE SCALE GENOMIC DNA]</scope>
    <source>
        <strain evidence="2">ATCC BAA-887 / DSM 12427 / ZAS-2</strain>
    </source>
</reference>
<accession>F5YID8</accession>
<reference evidence="1 2" key="2">
    <citation type="journal article" date="2011" name="ISME J.">
        <title>RNA-seq reveals cooperative metabolic interactions between two termite-gut spirochete species in co-culture.</title>
        <authorList>
            <person name="Rosenthal A.Z."/>
            <person name="Matson E.G."/>
            <person name="Eldar A."/>
            <person name="Leadbetter J.R."/>
        </authorList>
    </citation>
    <scope>NUCLEOTIDE SEQUENCE [LARGE SCALE GENOMIC DNA]</scope>
    <source>
        <strain evidence="2">ATCC BAA-887 / DSM 12427 / ZAS-2</strain>
    </source>
</reference>
<keyword evidence="2" id="KW-1185">Reference proteome</keyword>
<protein>
    <submittedName>
        <fullName evidence="1">Uncharacterized protein</fullName>
    </submittedName>
</protein>
<dbReference type="AlphaFoldDB" id="F5YID8"/>
<gene>
    <name evidence="1" type="ordered locus">TREPR_2272</name>
</gene>
<proteinExistence type="predicted"/>
<name>F5YID8_TREPZ</name>
<evidence type="ECO:0000313" key="2">
    <source>
        <dbReference type="Proteomes" id="UP000009223"/>
    </source>
</evidence>
<dbReference type="Proteomes" id="UP000009223">
    <property type="component" value="Chromosome"/>
</dbReference>
<organism evidence="1 2">
    <name type="scientific">Treponema primitia (strain ATCC BAA-887 / DSM 12427 / ZAS-2)</name>
    <dbReference type="NCBI Taxonomy" id="545694"/>
    <lineage>
        <taxon>Bacteria</taxon>
        <taxon>Pseudomonadati</taxon>
        <taxon>Spirochaetota</taxon>
        <taxon>Spirochaetia</taxon>
        <taxon>Spirochaetales</taxon>
        <taxon>Treponemataceae</taxon>
        <taxon>Treponema</taxon>
    </lineage>
</organism>
<dbReference type="HOGENOM" id="CLU_3241060_0_0_12"/>
<dbReference type="KEGG" id="tpi:TREPR_2272"/>
<evidence type="ECO:0000313" key="1">
    <source>
        <dbReference type="EMBL" id="AEF86840.1"/>
    </source>
</evidence>